<protein>
    <submittedName>
        <fullName evidence="1">Uncharacterized protein</fullName>
    </submittedName>
</protein>
<gene>
    <name evidence="1" type="ORF">ACFP57_09460</name>
</gene>
<dbReference type="RefSeq" id="WP_343884599.1">
    <property type="nucleotide sequence ID" value="NZ_BAAAKI010000003.1"/>
</dbReference>
<proteinExistence type="predicted"/>
<comment type="caution">
    <text evidence="1">The sequence shown here is derived from an EMBL/GenBank/DDBJ whole genome shotgun (WGS) entry which is preliminary data.</text>
</comment>
<dbReference type="EMBL" id="JBHSUA010000018">
    <property type="protein sequence ID" value="MFC6397203.1"/>
    <property type="molecule type" value="Genomic_DNA"/>
</dbReference>
<organism evidence="1 2">
    <name type="scientific">Luteococcus sanguinis</name>
    <dbReference type="NCBI Taxonomy" id="174038"/>
    <lineage>
        <taxon>Bacteria</taxon>
        <taxon>Bacillati</taxon>
        <taxon>Actinomycetota</taxon>
        <taxon>Actinomycetes</taxon>
        <taxon>Propionibacteriales</taxon>
        <taxon>Propionibacteriaceae</taxon>
        <taxon>Luteococcus</taxon>
    </lineage>
</organism>
<dbReference type="Proteomes" id="UP001596266">
    <property type="component" value="Unassembled WGS sequence"/>
</dbReference>
<evidence type="ECO:0000313" key="2">
    <source>
        <dbReference type="Proteomes" id="UP001596266"/>
    </source>
</evidence>
<sequence length="149" mass="16493">MRSDLADEVLPLIRSSGDLHRYRAANEHGSRMHEAVDILEEAVGVEDASVVHDVCHRALMSSLRIIMRADDSAGIIGDACRRLIALHPVTATAAKVPAARLVAWMIKSSSTSLLWIRWHTRRCGRRHPRRQHRHLRQGRVGCGVGAGDG</sequence>
<evidence type="ECO:0000313" key="1">
    <source>
        <dbReference type="EMBL" id="MFC6397203.1"/>
    </source>
</evidence>
<keyword evidence="2" id="KW-1185">Reference proteome</keyword>
<name>A0ABW1X3M2_9ACTN</name>
<reference evidence="2" key="1">
    <citation type="journal article" date="2019" name="Int. J. Syst. Evol. Microbiol.">
        <title>The Global Catalogue of Microorganisms (GCM) 10K type strain sequencing project: providing services to taxonomists for standard genome sequencing and annotation.</title>
        <authorList>
            <consortium name="The Broad Institute Genomics Platform"/>
            <consortium name="The Broad Institute Genome Sequencing Center for Infectious Disease"/>
            <person name="Wu L."/>
            <person name="Ma J."/>
        </authorList>
    </citation>
    <scope>NUCLEOTIDE SEQUENCE [LARGE SCALE GENOMIC DNA]</scope>
    <source>
        <strain evidence="2">CGMCC 1.15277</strain>
    </source>
</reference>
<accession>A0ABW1X3M2</accession>